<evidence type="ECO:0000313" key="3">
    <source>
        <dbReference type="EMBL" id="KAJ6240082.1"/>
    </source>
</evidence>
<feature type="transmembrane region" description="Helical" evidence="2">
    <location>
        <begin position="206"/>
        <end position="232"/>
    </location>
</feature>
<feature type="transmembrane region" description="Helical" evidence="2">
    <location>
        <begin position="252"/>
        <end position="274"/>
    </location>
</feature>
<evidence type="ECO:0008006" key="5">
    <source>
        <dbReference type="Google" id="ProtNLM"/>
    </source>
</evidence>
<dbReference type="EMBL" id="JAOAOG010000213">
    <property type="protein sequence ID" value="KAJ6240082.1"/>
    <property type="molecule type" value="Genomic_DNA"/>
</dbReference>
<feature type="region of interest" description="Disordered" evidence="1">
    <location>
        <begin position="1"/>
        <end position="98"/>
    </location>
</feature>
<name>A0ABQ8Y5I3_9EUKA</name>
<feature type="transmembrane region" description="Helical" evidence="2">
    <location>
        <begin position="120"/>
        <end position="142"/>
    </location>
</feature>
<evidence type="ECO:0000256" key="2">
    <source>
        <dbReference type="SAM" id="Phobius"/>
    </source>
</evidence>
<gene>
    <name evidence="3" type="ORF">M0813_24422</name>
</gene>
<keyword evidence="2" id="KW-1133">Transmembrane helix</keyword>
<organism evidence="3 4">
    <name type="scientific">Anaeramoeba flamelloides</name>
    <dbReference type="NCBI Taxonomy" id="1746091"/>
    <lineage>
        <taxon>Eukaryota</taxon>
        <taxon>Metamonada</taxon>
        <taxon>Anaeramoebidae</taxon>
        <taxon>Anaeramoeba</taxon>
    </lineage>
</organism>
<dbReference type="Proteomes" id="UP001150062">
    <property type="component" value="Unassembled WGS sequence"/>
</dbReference>
<comment type="caution">
    <text evidence="3">The sequence shown here is derived from an EMBL/GenBank/DDBJ whole genome shotgun (WGS) entry which is preliminary data.</text>
</comment>
<protein>
    <recommendedName>
        <fullName evidence="5">Transmembrane protein</fullName>
    </recommendedName>
</protein>
<feature type="compositionally biased region" description="Basic and acidic residues" evidence="1">
    <location>
        <begin position="27"/>
        <end position="37"/>
    </location>
</feature>
<keyword evidence="2" id="KW-0812">Transmembrane</keyword>
<reference evidence="3" key="1">
    <citation type="submission" date="2022-08" db="EMBL/GenBank/DDBJ databases">
        <title>Novel sulfate-reducing endosymbionts in the free-living metamonad Anaeramoeba.</title>
        <authorList>
            <person name="Jerlstrom-Hultqvist J."/>
            <person name="Cepicka I."/>
            <person name="Gallot-Lavallee L."/>
            <person name="Salas-Leiva D."/>
            <person name="Curtis B.A."/>
            <person name="Zahonova K."/>
            <person name="Pipaliya S."/>
            <person name="Dacks J."/>
            <person name="Roger A.J."/>
        </authorList>
    </citation>
    <scope>NUCLEOTIDE SEQUENCE</scope>
    <source>
        <strain evidence="3">Schooner1</strain>
    </source>
</reference>
<feature type="transmembrane region" description="Helical" evidence="2">
    <location>
        <begin position="154"/>
        <end position="174"/>
    </location>
</feature>
<keyword evidence="2" id="KW-0472">Membrane</keyword>
<evidence type="ECO:0000256" key="1">
    <source>
        <dbReference type="SAM" id="MobiDB-lite"/>
    </source>
</evidence>
<sequence>MENQIDLELNNIAQMECEEYELQQPTKKKEESNETKGAENGNENENGNGNGNGNGNENDDDLNNHKQQTKPKSAIFFPEEREVEARRKKRKQLRSKFDGPTERQIFPCIAHEKKQKTAKIIMIIDCVFLGYLVLFTIISACLSHTDSSSSARRTWFNSCIYLIVFFIHNLYSFYNLNFEKRDHFKGKEDVTFCQYLMVQCYHAWKFIILVVLLFFVLLFYNIYLLVVVGQALGINRSDSFSKLTGPLLYFHYLLHIIILIIQVLFWIYFCFLSCKEEHF</sequence>
<accession>A0ABQ8Y5I3</accession>
<evidence type="ECO:0000313" key="4">
    <source>
        <dbReference type="Proteomes" id="UP001150062"/>
    </source>
</evidence>
<proteinExistence type="predicted"/>
<keyword evidence="4" id="KW-1185">Reference proteome</keyword>